<organism evidence="1 2">
    <name type="scientific">Spelaeicoccus albus</name>
    <dbReference type="NCBI Taxonomy" id="1280376"/>
    <lineage>
        <taxon>Bacteria</taxon>
        <taxon>Bacillati</taxon>
        <taxon>Actinomycetota</taxon>
        <taxon>Actinomycetes</taxon>
        <taxon>Micrococcales</taxon>
        <taxon>Brevibacteriaceae</taxon>
        <taxon>Spelaeicoccus</taxon>
    </lineage>
</organism>
<sequence>MVGIDGRSGSGKSTVARDLAAELDGNGFGTCTVQLDWLCPGWHGLDRAVDLAVRWVLEPLAGSERGAGRQAGYRRWDWHRSRYAEWVSVTPVSAAAPEQPASVLIVEGCGIGSARARELLDVLVWIDVPEPVRWQRAAAREHEFLVAGDAEETEPAAARREMWWWPVWAAQEDAILARERIKRYADVVLCNA</sequence>
<dbReference type="Gene3D" id="3.40.50.300">
    <property type="entry name" value="P-loop containing nucleotide triphosphate hydrolases"/>
    <property type="match status" value="1"/>
</dbReference>
<keyword evidence="2" id="KW-1185">Reference proteome</keyword>
<protein>
    <submittedName>
        <fullName evidence="1">Uridine kinase</fullName>
    </submittedName>
</protein>
<comment type="caution">
    <text evidence="1">The sequence shown here is derived from an EMBL/GenBank/DDBJ whole genome shotgun (WGS) entry which is preliminary data.</text>
</comment>
<dbReference type="GO" id="GO:0016301">
    <property type="term" value="F:kinase activity"/>
    <property type="evidence" value="ECO:0007669"/>
    <property type="project" value="UniProtKB-KW"/>
</dbReference>
<accession>A0A7Z0D2S2</accession>
<dbReference type="InterPro" id="IPR027417">
    <property type="entry name" value="P-loop_NTPase"/>
</dbReference>
<keyword evidence="1" id="KW-0808">Transferase</keyword>
<dbReference type="Proteomes" id="UP000539111">
    <property type="component" value="Unassembled WGS sequence"/>
</dbReference>
<dbReference type="AlphaFoldDB" id="A0A7Z0D2S2"/>
<dbReference type="EMBL" id="JACBZP010000001">
    <property type="protein sequence ID" value="NYI67813.1"/>
    <property type="molecule type" value="Genomic_DNA"/>
</dbReference>
<dbReference type="SUPFAM" id="SSF52540">
    <property type="entry name" value="P-loop containing nucleoside triphosphate hydrolases"/>
    <property type="match status" value="1"/>
</dbReference>
<dbReference type="RefSeq" id="WP_179428067.1">
    <property type="nucleotide sequence ID" value="NZ_JACBZP010000001.1"/>
</dbReference>
<reference evidence="1 2" key="1">
    <citation type="submission" date="2020-07" db="EMBL/GenBank/DDBJ databases">
        <title>Sequencing the genomes of 1000 actinobacteria strains.</title>
        <authorList>
            <person name="Klenk H.-P."/>
        </authorList>
    </citation>
    <scope>NUCLEOTIDE SEQUENCE [LARGE SCALE GENOMIC DNA]</scope>
    <source>
        <strain evidence="1 2">DSM 26341</strain>
    </source>
</reference>
<name>A0A7Z0D2S2_9MICO</name>
<evidence type="ECO:0000313" key="1">
    <source>
        <dbReference type="EMBL" id="NYI67813.1"/>
    </source>
</evidence>
<gene>
    <name evidence="1" type="ORF">BJY26_002119</name>
</gene>
<proteinExistence type="predicted"/>
<keyword evidence="1" id="KW-0418">Kinase</keyword>
<evidence type="ECO:0000313" key="2">
    <source>
        <dbReference type="Proteomes" id="UP000539111"/>
    </source>
</evidence>